<sequence length="113" mass="13033">MNSDHFKEWFEFKLLQNLKKPSVIVMDNASYHSKILNRAPTANSKKAEIISWLVNHGVPTANDTMRKVKLMELVKLKKPSCTRYEIDTIAEHHGSAMVSVRLSPYHCHFNPIE</sequence>
<accession>A0A8D9ASW8</accession>
<dbReference type="GO" id="GO:0003676">
    <property type="term" value="F:nucleic acid binding"/>
    <property type="evidence" value="ECO:0007669"/>
    <property type="project" value="InterPro"/>
</dbReference>
<protein>
    <recommendedName>
        <fullName evidence="2">Tc1-like transposase DDE domain-containing protein</fullName>
    </recommendedName>
</protein>
<reference evidence="1" key="1">
    <citation type="submission" date="2021-05" db="EMBL/GenBank/DDBJ databases">
        <authorList>
            <person name="Alioto T."/>
            <person name="Alioto T."/>
            <person name="Gomez Garrido J."/>
        </authorList>
    </citation>
    <scope>NUCLEOTIDE SEQUENCE</scope>
</reference>
<dbReference type="PANTHER" id="PTHR33939:SF1">
    <property type="entry name" value="DUF4371 DOMAIN-CONTAINING PROTEIN"/>
    <property type="match status" value="1"/>
</dbReference>
<evidence type="ECO:0008006" key="2">
    <source>
        <dbReference type="Google" id="ProtNLM"/>
    </source>
</evidence>
<proteinExistence type="predicted"/>
<dbReference type="EMBL" id="HBUF01587126">
    <property type="protein sequence ID" value="CAG6772203.1"/>
    <property type="molecule type" value="Transcribed_RNA"/>
</dbReference>
<dbReference type="PANTHER" id="PTHR33939">
    <property type="entry name" value="PROTEIN CBG22215"/>
    <property type="match status" value="1"/>
</dbReference>
<dbReference type="AlphaFoldDB" id="A0A8D9ASW8"/>
<dbReference type="Gene3D" id="3.30.420.10">
    <property type="entry name" value="Ribonuclease H-like superfamily/Ribonuclease H"/>
    <property type="match status" value="1"/>
</dbReference>
<name>A0A8D9ASW8_9HEMI</name>
<evidence type="ECO:0000313" key="1">
    <source>
        <dbReference type="EMBL" id="CAG6772203.1"/>
    </source>
</evidence>
<organism evidence="1">
    <name type="scientific">Cacopsylla melanoneura</name>
    <dbReference type="NCBI Taxonomy" id="428564"/>
    <lineage>
        <taxon>Eukaryota</taxon>
        <taxon>Metazoa</taxon>
        <taxon>Ecdysozoa</taxon>
        <taxon>Arthropoda</taxon>
        <taxon>Hexapoda</taxon>
        <taxon>Insecta</taxon>
        <taxon>Pterygota</taxon>
        <taxon>Neoptera</taxon>
        <taxon>Paraneoptera</taxon>
        <taxon>Hemiptera</taxon>
        <taxon>Sternorrhyncha</taxon>
        <taxon>Psylloidea</taxon>
        <taxon>Psyllidae</taxon>
        <taxon>Psyllinae</taxon>
        <taxon>Cacopsylla</taxon>
    </lineage>
</organism>
<dbReference type="InterPro" id="IPR036397">
    <property type="entry name" value="RNaseH_sf"/>
</dbReference>